<dbReference type="Gene3D" id="1.10.10.1550">
    <property type="entry name" value="ROS/MUCR transcriptional regulator protein"/>
    <property type="match status" value="1"/>
</dbReference>
<keyword evidence="3" id="KW-1185">Reference proteome</keyword>
<dbReference type="Proteomes" id="UP001240984">
    <property type="component" value="Unassembled WGS sequence"/>
</dbReference>
<comment type="caution">
    <text evidence="2">The sequence shown here is derived from an EMBL/GenBank/DDBJ whole genome shotgun (WGS) entry which is preliminary data.</text>
</comment>
<reference evidence="2 3" key="1">
    <citation type="submission" date="2023-07" db="EMBL/GenBank/DDBJ databases">
        <title>Sequencing the genomes of 1000 actinobacteria strains.</title>
        <authorList>
            <person name="Klenk H.-P."/>
        </authorList>
    </citation>
    <scope>NUCLEOTIDE SEQUENCE [LARGE SCALE GENOMIC DNA]</scope>
    <source>
        <strain evidence="2 3">DSM 44710</strain>
    </source>
</reference>
<evidence type="ECO:0000313" key="2">
    <source>
        <dbReference type="EMBL" id="MDP9792615.1"/>
    </source>
</evidence>
<feature type="region of interest" description="Disordered" evidence="1">
    <location>
        <begin position="170"/>
        <end position="205"/>
    </location>
</feature>
<evidence type="ECO:0000313" key="3">
    <source>
        <dbReference type="Proteomes" id="UP001240984"/>
    </source>
</evidence>
<name>A0ABT9MMG8_9ACTN</name>
<organism evidence="2 3">
    <name type="scientific">Catenuloplanes nepalensis</name>
    <dbReference type="NCBI Taxonomy" id="587533"/>
    <lineage>
        <taxon>Bacteria</taxon>
        <taxon>Bacillati</taxon>
        <taxon>Actinomycetota</taxon>
        <taxon>Actinomycetes</taxon>
        <taxon>Micromonosporales</taxon>
        <taxon>Micromonosporaceae</taxon>
        <taxon>Catenuloplanes</taxon>
    </lineage>
</organism>
<dbReference type="InterPro" id="IPR041920">
    <property type="entry name" value="ROS/MUCR_sf"/>
</dbReference>
<sequence length="277" mass="29818">MTGTGTPHSRSRTGSPQTAVALRGPAPRPLPQQEIIAAYQAGTSVNSLAAQYGVARSTLANRLTDWGVPLPGRGGATRLVHPHPDRPAQPFASEGLSPGDPDGHGQWAQLTVSDDGQQLLCHECGLWKRAFGTHAWYVHGLSAADYRARHGLSTGQSLASPASQQRFAAMPQSQPGSAGRRALETHRDPHAARAAVGSEGQYRPQRAAIRAQTGARARRGRLLTAHERRALDAASADIETWSRIAQRLVDDSVRQSEISRATGVPNQTVSQRLRRRR</sequence>
<gene>
    <name evidence="2" type="ORF">J2S43_001127</name>
</gene>
<feature type="compositionally biased region" description="Polar residues" evidence="1">
    <location>
        <begin position="1"/>
        <end position="18"/>
    </location>
</feature>
<accession>A0ABT9MMG8</accession>
<feature type="region of interest" description="Disordered" evidence="1">
    <location>
        <begin position="1"/>
        <end position="28"/>
    </location>
</feature>
<feature type="compositionally biased region" description="Basic and acidic residues" evidence="1">
    <location>
        <begin position="181"/>
        <end position="191"/>
    </location>
</feature>
<dbReference type="EMBL" id="JAUSRA010000001">
    <property type="protein sequence ID" value="MDP9792615.1"/>
    <property type="molecule type" value="Genomic_DNA"/>
</dbReference>
<proteinExistence type="predicted"/>
<evidence type="ECO:0000256" key="1">
    <source>
        <dbReference type="SAM" id="MobiDB-lite"/>
    </source>
</evidence>
<protein>
    <submittedName>
        <fullName evidence="2">Uncharacterized protein</fullName>
    </submittedName>
</protein>
<dbReference type="RefSeq" id="WP_306827489.1">
    <property type="nucleotide sequence ID" value="NZ_JAUSRA010000001.1"/>
</dbReference>